<keyword evidence="1" id="KW-0812">Transmembrane</keyword>
<evidence type="ECO:0000256" key="1">
    <source>
        <dbReference type="SAM" id="Phobius"/>
    </source>
</evidence>
<dbReference type="Ensembl" id="ENSMMUT00000110195.1">
    <property type="protein sequence ID" value="ENSMMUP00000081201.1"/>
    <property type="gene ID" value="ENSMMUG00000049973.1"/>
</dbReference>
<reference evidence="2" key="4">
    <citation type="submission" date="2025-09" db="UniProtKB">
        <authorList>
            <consortium name="Ensembl"/>
        </authorList>
    </citation>
    <scope>IDENTIFICATION</scope>
    <source>
        <strain evidence="2">17573</strain>
    </source>
</reference>
<dbReference type="PANTHER" id="PTHR46254:SF6">
    <property type="entry name" value="HIGH MOBILITY GROUP AT-HOOK 2"/>
    <property type="match status" value="1"/>
</dbReference>
<sequence>VYIFFSVKSLISFLKRCSLRYTVTRDNSSFSRSVFDCLFCCVCWFHTQLLSLQFPVDFSIVFDNAPRHEWLHSVILLNLAPAFFFFFFLRSSFALVARAGVQWRDLGSLQPLHPGYKQFSCLSLPSSWHYRNAPPCLANFVFLVETGFLH</sequence>
<dbReference type="InParanoid" id="A0A5F8AVS8"/>
<feature type="transmembrane region" description="Helical" evidence="1">
    <location>
        <begin position="70"/>
        <end position="89"/>
    </location>
</feature>
<keyword evidence="3" id="KW-1185">Reference proteome</keyword>
<dbReference type="PANTHER" id="PTHR46254">
    <property type="entry name" value="PROTEIN GVQW1-RELATED"/>
    <property type="match status" value="1"/>
</dbReference>
<reference evidence="2" key="2">
    <citation type="submission" date="2019-01" db="EMBL/GenBank/DDBJ databases">
        <authorList>
            <person name="Graves T."/>
            <person name="Eichler E.E."/>
            <person name="Wilson R.K."/>
        </authorList>
    </citation>
    <scope>NUCLEOTIDE SEQUENCE [LARGE SCALE GENOMIC DNA]</scope>
    <source>
        <strain evidence="2">17573</strain>
    </source>
</reference>
<reference evidence="2" key="3">
    <citation type="submission" date="2025-08" db="UniProtKB">
        <authorList>
            <consortium name="Ensembl"/>
        </authorList>
    </citation>
    <scope>IDENTIFICATION</scope>
    <source>
        <strain evidence="2">17573</strain>
    </source>
</reference>
<reference evidence="3" key="1">
    <citation type="journal article" date="2007" name="Science">
        <title>Evolutionary and biomedical insights from the rhesus macaque genome.</title>
        <authorList>
            <person name="Gibbs R.A."/>
            <person name="Rogers J."/>
            <person name="Katze M.G."/>
            <person name="Bumgarner R."/>
            <person name="Weinstock G.M."/>
            <person name="Mardis E.R."/>
            <person name="Remington K.A."/>
            <person name="Strausberg R.L."/>
            <person name="Venter J.C."/>
            <person name="Wilson R.K."/>
            <person name="Batzer M.A."/>
            <person name="Bustamante C.D."/>
            <person name="Eichler E.E."/>
            <person name="Hahn M.W."/>
            <person name="Hardison R.C."/>
            <person name="Makova K.D."/>
            <person name="Miller W."/>
            <person name="Milosavljevic A."/>
            <person name="Palermo R.E."/>
            <person name="Siepel A."/>
            <person name="Sikela J.M."/>
            <person name="Attaway T."/>
            <person name="Bell S."/>
            <person name="Bernard K.E."/>
            <person name="Buhay C.J."/>
            <person name="Chandrabose M.N."/>
            <person name="Dao M."/>
            <person name="Davis C."/>
            <person name="Delehaunty K.D."/>
            <person name="Ding Y."/>
            <person name="Dinh H.H."/>
            <person name="Dugan-Rocha S."/>
            <person name="Fulton L.A."/>
            <person name="Gabisi R.A."/>
            <person name="Garner T.T."/>
            <person name="Godfrey J."/>
            <person name="Hawes A.C."/>
            <person name="Hernandez J."/>
            <person name="Hines S."/>
            <person name="Holder M."/>
            <person name="Hume J."/>
            <person name="Jhangiani S.N."/>
            <person name="Joshi V."/>
            <person name="Khan Z.M."/>
            <person name="Kirkness E.F."/>
            <person name="Cree A."/>
            <person name="Fowler R.G."/>
            <person name="Lee S."/>
            <person name="Lewis L.R."/>
            <person name="Li Z."/>
            <person name="Liu Y.-S."/>
            <person name="Moore S.M."/>
            <person name="Muzny D."/>
            <person name="Nazareth L.V."/>
            <person name="Ngo D.N."/>
            <person name="Okwuonu G.O."/>
            <person name="Pai G."/>
            <person name="Parker D."/>
            <person name="Paul H.A."/>
            <person name="Pfannkoch C."/>
            <person name="Pohl C.S."/>
            <person name="Rogers Y.-H.C."/>
            <person name="Ruiz S.J."/>
            <person name="Sabo A."/>
            <person name="Santibanez J."/>
            <person name="Schneider B.W."/>
            <person name="Smith S.M."/>
            <person name="Sodergren E."/>
            <person name="Svatek A.F."/>
            <person name="Utterback T.R."/>
            <person name="Vattathil S."/>
            <person name="Warren W."/>
            <person name="White C.S."/>
            <person name="Chinwalla A.T."/>
            <person name="Feng Y."/>
            <person name="Halpern A.L."/>
            <person name="Hillier L.W."/>
            <person name="Huang X."/>
            <person name="Minx P."/>
            <person name="Nelson J.O."/>
            <person name="Pepin K.H."/>
            <person name="Qin X."/>
            <person name="Sutton G.G."/>
            <person name="Venter E."/>
            <person name="Walenz B.P."/>
            <person name="Wallis J.W."/>
            <person name="Worley K.C."/>
            <person name="Yang S.-P."/>
            <person name="Jones S.M."/>
            <person name="Marra M.A."/>
            <person name="Rocchi M."/>
            <person name="Schein J.E."/>
            <person name="Baertsch R."/>
            <person name="Clarke L."/>
            <person name="Csuros M."/>
            <person name="Glasscock J."/>
            <person name="Harris R.A."/>
            <person name="Havlak P."/>
            <person name="Jackson A.R."/>
            <person name="Jiang H."/>
            <person name="Liu Y."/>
            <person name="Messina D.N."/>
            <person name="Shen Y."/>
            <person name="Song H.X.-Z."/>
            <person name="Wylie T."/>
            <person name="Zhang L."/>
            <person name="Birney E."/>
            <person name="Han K."/>
            <person name="Konkel M.K."/>
            <person name="Lee J."/>
            <person name="Smit A.F.A."/>
            <person name="Ullmer B."/>
            <person name="Wang H."/>
            <person name="Xing J."/>
            <person name="Burhans R."/>
            <person name="Cheng Z."/>
            <person name="Karro J.E."/>
            <person name="Ma J."/>
            <person name="Raney B."/>
            <person name="She X."/>
            <person name="Cox M.J."/>
            <person name="Demuth J.P."/>
            <person name="Dumas L.J."/>
            <person name="Han S.-G."/>
            <person name="Hopkins J."/>
            <person name="Karimpour-Fard A."/>
            <person name="Kim Y.H."/>
            <person name="Pollack J.R."/>
            <person name="Vinar T."/>
            <person name="Addo-Quaye C."/>
            <person name="Degenhardt J."/>
            <person name="Denby A."/>
            <person name="Hubisz M.J."/>
            <person name="Indap A."/>
            <person name="Kosiol C."/>
            <person name="Lahn B.T."/>
            <person name="Lawson H.A."/>
            <person name="Marklein A."/>
            <person name="Nielsen R."/>
            <person name="Vallender E.J."/>
            <person name="Clark A.G."/>
            <person name="Ferguson B."/>
            <person name="Hernandez R.D."/>
            <person name="Hirani K."/>
            <person name="Kehrer-Sawatzki H."/>
            <person name="Kolb J."/>
            <person name="Patil S."/>
            <person name="Pu L.-L."/>
            <person name="Ren Y."/>
            <person name="Smith D.G."/>
            <person name="Wheeler D.A."/>
            <person name="Schenck I."/>
            <person name="Ball E.V."/>
            <person name="Chen R."/>
            <person name="Cooper D.N."/>
            <person name="Giardine B."/>
            <person name="Hsu F."/>
            <person name="Kent W.J."/>
            <person name="Lesk A."/>
            <person name="Nelson D.L."/>
            <person name="O'brien W.E."/>
            <person name="Pruefer K."/>
            <person name="Stenson P.D."/>
            <person name="Wallace J.C."/>
            <person name="Ke H."/>
            <person name="Liu X.-M."/>
            <person name="Wang P."/>
            <person name="Xiang A.P."/>
            <person name="Yang F."/>
            <person name="Barber G.P."/>
            <person name="Haussler D."/>
            <person name="Karolchik D."/>
            <person name="Kern A.D."/>
            <person name="Kuhn R.M."/>
            <person name="Smith K.E."/>
            <person name="Zwieg A.S."/>
        </authorList>
    </citation>
    <scope>NUCLEOTIDE SEQUENCE [LARGE SCALE GENOMIC DNA]</scope>
    <source>
        <strain evidence="3">17573</strain>
    </source>
</reference>
<evidence type="ECO:0000313" key="2">
    <source>
        <dbReference type="Ensembl" id="ENSMMUP00000081201.1"/>
    </source>
</evidence>
<protein>
    <submittedName>
        <fullName evidence="2">Uncharacterized protein</fullName>
    </submittedName>
</protein>
<accession>A0A5F8AVS8</accession>
<dbReference type="VEuPathDB" id="HostDB:ENSMMUG00000049973"/>
<feature type="transmembrane region" description="Helical" evidence="1">
    <location>
        <begin position="33"/>
        <end position="50"/>
    </location>
</feature>
<keyword evidence="1" id="KW-1133">Transmembrane helix</keyword>
<dbReference type="Proteomes" id="UP000006718">
    <property type="component" value="Chromosome 8"/>
</dbReference>
<name>A0A5F8AVS8_MACMU</name>
<organism evidence="2 3">
    <name type="scientific">Macaca mulatta</name>
    <name type="common">Rhesus macaque</name>
    <dbReference type="NCBI Taxonomy" id="9544"/>
    <lineage>
        <taxon>Eukaryota</taxon>
        <taxon>Metazoa</taxon>
        <taxon>Chordata</taxon>
        <taxon>Craniata</taxon>
        <taxon>Vertebrata</taxon>
        <taxon>Euteleostomi</taxon>
        <taxon>Mammalia</taxon>
        <taxon>Eutheria</taxon>
        <taxon>Euarchontoglires</taxon>
        <taxon>Primates</taxon>
        <taxon>Haplorrhini</taxon>
        <taxon>Catarrhini</taxon>
        <taxon>Cercopithecidae</taxon>
        <taxon>Cercopithecinae</taxon>
        <taxon>Macaca</taxon>
    </lineage>
</organism>
<dbReference type="AlphaFoldDB" id="A0A5F8AVS8"/>
<evidence type="ECO:0000313" key="3">
    <source>
        <dbReference type="Proteomes" id="UP000006718"/>
    </source>
</evidence>
<dbReference type="Bgee" id="ENSMMUG00000049973">
    <property type="expression patterns" value="Expressed in skeletal muscle tissue and 6 other cell types or tissues"/>
</dbReference>
<dbReference type="GeneTree" id="ENSGT00940000164709"/>
<keyword evidence="1" id="KW-0472">Membrane</keyword>
<proteinExistence type="predicted"/>